<dbReference type="Gene3D" id="3.40.1460.10">
    <property type="entry name" value="Nuclease A inhibitor-like"/>
    <property type="match status" value="1"/>
</dbReference>
<keyword evidence="2" id="KW-1185">Reference proteome</keyword>
<accession>A0A6P1VMW4</accession>
<name>A0A6P1VMW4_9BACT</name>
<dbReference type="EMBL" id="CP045997">
    <property type="protein sequence ID" value="QHV93924.1"/>
    <property type="molecule type" value="Genomic_DNA"/>
</dbReference>
<dbReference type="InterPro" id="IPR036587">
    <property type="entry name" value="NucleaseA_inhib-like_sf"/>
</dbReference>
<evidence type="ECO:0000313" key="2">
    <source>
        <dbReference type="Proteomes" id="UP000464577"/>
    </source>
</evidence>
<dbReference type="Pfam" id="PF07924">
    <property type="entry name" value="NuiA"/>
    <property type="match status" value="1"/>
</dbReference>
<dbReference type="AlphaFoldDB" id="A0A6P1VMW4"/>
<dbReference type="Proteomes" id="UP000464577">
    <property type="component" value="Chromosome"/>
</dbReference>
<evidence type="ECO:0000313" key="1">
    <source>
        <dbReference type="EMBL" id="QHV93924.1"/>
    </source>
</evidence>
<protein>
    <submittedName>
        <fullName evidence="1">Nuclease</fullName>
    </submittedName>
</protein>
<dbReference type="RefSeq" id="WP_162384345.1">
    <property type="nucleotide sequence ID" value="NZ_CP045997.1"/>
</dbReference>
<dbReference type="KEGG" id="senf:GJR95_02290"/>
<reference evidence="1 2" key="1">
    <citation type="submission" date="2019-11" db="EMBL/GenBank/DDBJ databases">
        <title>Spirosoma endbachense sp. nov., isolated from a natural salt meadow.</title>
        <authorList>
            <person name="Rojas J."/>
            <person name="Ambika Manirajan B."/>
            <person name="Ratering S."/>
            <person name="Suarez C."/>
            <person name="Geissler-Plaum R."/>
            <person name="Schnell S."/>
        </authorList>
    </citation>
    <scope>NUCLEOTIDE SEQUENCE [LARGE SCALE GENOMIC DNA]</scope>
    <source>
        <strain evidence="1 2">I-24</strain>
    </source>
</reference>
<sequence length="146" mass="17005">MTNEDPKSSGQAPEKIKLNDRINRMLTDLLYPSESDEPIEFVQCYLNQQEPLTVSQMKDWQMLPPGVYVEEVPENDFWEPVVTEQDWYEGEEKARTEKFRQLKQLLETELTGRQVFHAGETEIDVFLLGRQADGERVGIKTKLVQT</sequence>
<dbReference type="SUPFAM" id="SSF82602">
    <property type="entry name" value="Nuclease A inhibitor (NuiA)"/>
    <property type="match status" value="1"/>
</dbReference>
<gene>
    <name evidence="1" type="ORF">GJR95_02290</name>
</gene>
<organism evidence="1 2">
    <name type="scientific">Spirosoma endbachense</name>
    <dbReference type="NCBI Taxonomy" id="2666025"/>
    <lineage>
        <taxon>Bacteria</taxon>
        <taxon>Pseudomonadati</taxon>
        <taxon>Bacteroidota</taxon>
        <taxon>Cytophagia</taxon>
        <taxon>Cytophagales</taxon>
        <taxon>Cytophagaceae</taxon>
        <taxon>Spirosoma</taxon>
    </lineage>
</organism>
<proteinExistence type="predicted"/>
<dbReference type="InterPro" id="IPR012489">
    <property type="entry name" value="NucleaseA_inhib-like"/>
</dbReference>